<dbReference type="Proteomes" id="UP000269115">
    <property type="component" value="Unassembled WGS sequence"/>
</dbReference>
<reference evidence="1 2" key="1">
    <citation type="submission" date="2018-11" db="EMBL/GenBank/DDBJ databases">
        <title>Genomic analyses of the natural microbiome of Caenorhabditis elegans.</title>
        <authorList>
            <person name="Samuel B."/>
        </authorList>
    </citation>
    <scope>NUCLEOTIDE SEQUENCE [LARGE SCALE GENOMIC DNA]</scope>
    <source>
        <strain evidence="1 2">BIGb0473</strain>
    </source>
</reference>
<organism evidence="1 2">
    <name type="scientific">Pseudomonas putida</name>
    <name type="common">Arthrobacter siderocapsulatus</name>
    <dbReference type="NCBI Taxonomy" id="303"/>
    <lineage>
        <taxon>Bacteria</taxon>
        <taxon>Pseudomonadati</taxon>
        <taxon>Pseudomonadota</taxon>
        <taxon>Gammaproteobacteria</taxon>
        <taxon>Pseudomonadales</taxon>
        <taxon>Pseudomonadaceae</taxon>
        <taxon>Pseudomonas</taxon>
    </lineage>
</organism>
<evidence type="ECO:0000313" key="2">
    <source>
        <dbReference type="Proteomes" id="UP000269115"/>
    </source>
</evidence>
<dbReference type="EMBL" id="RJUR01000012">
    <property type="protein sequence ID" value="ROQ51562.1"/>
    <property type="molecule type" value="Genomic_DNA"/>
</dbReference>
<protein>
    <submittedName>
        <fullName evidence="1">Uncharacterized protein</fullName>
    </submittedName>
</protein>
<dbReference type="AlphaFoldDB" id="A0A9X8HIV5"/>
<name>A0A9X8HIV5_PSEPU</name>
<accession>A0A9X8HIV5</accession>
<dbReference type="RefSeq" id="WP_058540935.1">
    <property type="nucleotide sequence ID" value="NZ_LKGZ01000012.1"/>
</dbReference>
<sequence length="708" mass="76342">MTILEKANTGEAAKAKNPAIAEYRAKRDQDNKTALEEGLQAVVTHSNELKAAKAPTGFGVMSVGGVNAVEDFVMDNVLPAADDGKVNLFHRDQFKSGLMLEIPLWVPSGGDDGSFDYVTLHVNGVPVVNGVEDGVQYTYKFEVPVAATDLPGRFVIPFNSLKVGGDGIKLIGYSVYSNETGNKEESEIQLLTLDLLDPALNDNPAPIEYPADVTDGVVTLKYLAEHSGTLTLHVPPYFDYYPGDKYQLYIAGNPVPVRSGDVPPEAEDDGFDIELDEDTIKAIGEGVSVLQYKLEDRAGNRSDFSIPVHLTVRLTPEPEDLLKPLVPAAPISREDARTGVEAIVPAFKNAQAGDEIRVYYRDEDTVKVIIWPNDRVTFNWDEIALPNDQVKDPAVRVWYDVIRGKNTWTSPDTEVAVDLTTIGPDPVGPGPINATLVPVRAQGNSSKQPGFIRPADVGSGAVLLFTVYENAKVGEFVRLFYGRKDNAVTHTIAAGETPGTVISIPIPWNFVESLGNGTIAIGYEIQETETTGNPQQAVDGSVEVSIATVTVTAKVTFPDRIGGSSDVPGTTPVTALGILNCERPRPLPDGIRLAIAERAGVLSKDDLVFITLSVCSDKAGSIVVTDRTREIPVVVSDQEATSNRIERVLPLLKSYFEIADQPGKYYELGSFRASWRIVKAGNIPGSSQASAVRYALRKPGGGLCLPQS</sequence>
<proteinExistence type="predicted"/>
<comment type="caution">
    <text evidence="1">The sequence shown here is derived from an EMBL/GenBank/DDBJ whole genome shotgun (WGS) entry which is preliminary data.</text>
</comment>
<evidence type="ECO:0000313" key="1">
    <source>
        <dbReference type="EMBL" id="ROQ51562.1"/>
    </source>
</evidence>
<gene>
    <name evidence="1" type="ORF">EDF85_2029</name>
</gene>